<proteinExistence type="inferred from homology"/>
<evidence type="ECO:0000313" key="13">
    <source>
        <dbReference type="EMBL" id="EJT46332.1"/>
    </source>
</evidence>
<evidence type="ECO:0000256" key="7">
    <source>
        <dbReference type="ARBA" id="ARBA00023175"/>
    </source>
</evidence>
<dbReference type="GeneID" id="25988673"/>
<dbReference type="EMBL" id="ALBS01000297">
    <property type="protein sequence ID" value="EJT46332.1"/>
    <property type="molecule type" value="Genomic_DNA"/>
</dbReference>
<feature type="binding site" evidence="9">
    <location>
        <begin position="75"/>
        <end position="82"/>
    </location>
    <ligand>
        <name>ATP</name>
        <dbReference type="ChEBI" id="CHEBI:30616"/>
    </ligand>
</feature>
<dbReference type="GO" id="GO:0008017">
    <property type="term" value="F:microtubule binding"/>
    <property type="evidence" value="ECO:0007669"/>
    <property type="project" value="InterPro"/>
</dbReference>
<dbReference type="InterPro" id="IPR036961">
    <property type="entry name" value="Kinesin_motor_dom_sf"/>
</dbReference>
<feature type="coiled-coil region" evidence="10">
    <location>
        <begin position="640"/>
        <end position="674"/>
    </location>
</feature>
<dbReference type="KEGG" id="tasa:A1Q1_05161"/>
<protein>
    <submittedName>
        <fullName evidence="13">Kinesin</fullName>
    </submittedName>
</protein>
<comment type="similarity">
    <text evidence="9">Belongs to the TRAFAC class myosin-kinesin ATPase superfamily. Kinesin family.</text>
</comment>
<keyword evidence="4 9" id="KW-0547">Nucleotide-binding</keyword>
<keyword evidence="5 9" id="KW-0067">ATP-binding</keyword>
<keyword evidence="7 9" id="KW-0505">Motor protein</keyword>
<dbReference type="SUPFAM" id="SSF52540">
    <property type="entry name" value="P-loop containing nucleoside triphosphate hydrolases"/>
    <property type="match status" value="1"/>
</dbReference>
<keyword evidence="8" id="KW-0206">Cytoskeleton</keyword>
<feature type="region of interest" description="Disordered" evidence="11">
    <location>
        <begin position="349"/>
        <end position="391"/>
    </location>
</feature>
<dbReference type="Gene3D" id="3.40.850.10">
    <property type="entry name" value="Kinesin motor domain"/>
    <property type="match status" value="1"/>
</dbReference>
<keyword evidence="2" id="KW-0963">Cytoplasm</keyword>
<evidence type="ECO:0000256" key="4">
    <source>
        <dbReference type="ARBA" id="ARBA00022741"/>
    </source>
</evidence>
<dbReference type="GO" id="GO:0003777">
    <property type="term" value="F:microtubule motor activity"/>
    <property type="evidence" value="ECO:0007669"/>
    <property type="project" value="InterPro"/>
</dbReference>
<evidence type="ECO:0000256" key="9">
    <source>
        <dbReference type="PROSITE-ProRule" id="PRU00283"/>
    </source>
</evidence>
<dbReference type="RefSeq" id="XP_014177443.1">
    <property type="nucleotide sequence ID" value="XM_014321968.1"/>
</dbReference>
<evidence type="ECO:0000259" key="12">
    <source>
        <dbReference type="PROSITE" id="PS50067"/>
    </source>
</evidence>
<evidence type="ECO:0000256" key="2">
    <source>
        <dbReference type="ARBA" id="ARBA00022490"/>
    </source>
</evidence>
<comment type="caution">
    <text evidence="13">The sequence shown here is derived from an EMBL/GenBank/DDBJ whole genome shotgun (WGS) entry which is preliminary data.</text>
</comment>
<dbReference type="CDD" id="cd01369">
    <property type="entry name" value="KISc_KHC_KIF5"/>
    <property type="match status" value="1"/>
</dbReference>
<sequence>METEAKSDKCINISDDHLTAFMKNASSLAGPEKDGFSFDRVFDTDTKQEDIFDFGVKTIVEDVMTGFNGTLFCYGQTGSGKTYNIENPELKGLIPRITEQIFESILNADSTFEYTVKVSYMEIYMERIKDLLALHEDKTRGVYVKNLSEYYVSSEEEVYKVMKAGGSSRAVSSTNMNAESSRSHSIFVIGIHQRNTETGSQKSGNLYLVDLAGSEKVGKTGASGQTLEEAKKINKSLSALGMVINALTDGKLTRILQESLGGNSRTTLIINCSPASYNEPETLSTLRFGMRAKSIKNKARVNVELSPAELKAMLKKTTAELAAVREYAAALEEENKIWRSGGKVDESKWTPSLQSLSTSRTKSTASPAPTGFSDSRPDTPVTMDKDEKEEFLRRENELSDQLAEKERALLAQEKLMADLKDEIAYLKEQEDSWKKENKGMSHELSELRIASARFESESKDASITLDTYKEKVADLQRDIDEHKAQIEELKNLQSSAKEEEKEKRKQEMLNEMMAKIDIGGANLDASGEKLRQVLKQLDGVRDADKEASMSADIRELVQAHLAENQELVRDLQERLRLSHEEAELQTKRRQEVEKHLSKRDEAYEALLEKTASSQSMAVDDIKSQIEAKFSAKEEMLRGEIAALTERAESRATEIRRLQNTIDSYKLSNEELERALSTASNGIQDGETFAKATRDLERSRKQHELQYAEFEIIKKSLMKDLQNRCEKVVELEMQLDEVREQYKVIARSANSRAQQRKLEFLEHNLDALNMVQKQLVEQNTALKKEVGIAERKLITRNERIQNLETLLNDADARLAQKNQRYEQQIQAIRERLAEVQAQQQASAYNAHARIAKPLRGGGGAAPSAPSFQSANPISRLQDESAASAKRQSWFFSNSPAR</sequence>
<feature type="domain" description="Kinesin motor" evidence="12">
    <location>
        <begin position="1"/>
        <end position="295"/>
    </location>
</feature>
<reference evidence="13 14" key="1">
    <citation type="journal article" date="2012" name="Eukaryot. Cell">
        <title>Draft genome sequence of CBS 2479, the standard type strain of Trichosporon asahii.</title>
        <authorList>
            <person name="Yang R.Y."/>
            <person name="Li H.T."/>
            <person name="Zhu H."/>
            <person name="Zhou G.P."/>
            <person name="Wang M."/>
            <person name="Wang L."/>
        </authorList>
    </citation>
    <scope>NUCLEOTIDE SEQUENCE [LARGE SCALE GENOMIC DNA]</scope>
    <source>
        <strain evidence="14">ATCC 90039 / CBS 2479 / JCM 2466 / KCTC 7840 / NCYC 2677 / UAMH 7654</strain>
    </source>
</reference>
<evidence type="ECO:0000256" key="5">
    <source>
        <dbReference type="ARBA" id="ARBA00022840"/>
    </source>
</evidence>
<feature type="compositionally biased region" description="Polar residues" evidence="11">
    <location>
        <begin position="884"/>
        <end position="896"/>
    </location>
</feature>
<dbReference type="InterPro" id="IPR001752">
    <property type="entry name" value="Kinesin_motor_dom"/>
</dbReference>
<dbReference type="Proteomes" id="UP000002748">
    <property type="component" value="Unassembled WGS sequence"/>
</dbReference>
<evidence type="ECO:0000256" key="8">
    <source>
        <dbReference type="ARBA" id="ARBA00023212"/>
    </source>
</evidence>
<dbReference type="GO" id="GO:0007018">
    <property type="term" value="P:microtubule-based movement"/>
    <property type="evidence" value="ECO:0007669"/>
    <property type="project" value="InterPro"/>
</dbReference>
<accession>J6EU69</accession>
<dbReference type="VEuPathDB" id="FungiDB:A1Q1_05161"/>
<name>J6EU69_TRIAS</name>
<dbReference type="PRINTS" id="PR00380">
    <property type="entry name" value="KINESINHEAVY"/>
</dbReference>
<dbReference type="InterPro" id="IPR027640">
    <property type="entry name" value="Kinesin-like_fam"/>
</dbReference>
<dbReference type="InterPro" id="IPR059182">
    <property type="entry name" value="Khc_C"/>
</dbReference>
<gene>
    <name evidence="13" type="ORF">A1Q1_05161</name>
</gene>
<evidence type="ECO:0000256" key="1">
    <source>
        <dbReference type="ARBA" id="ARBA00004245"/>
    </source>
</evidence>
<evidence type="ECO:0000256" key="11">
    <source>
        <dbReference type="SAM" id="MobiDB-lite"/>
    </source>
</evidence>
<dbReference type="SMART" id="SM00129">
    <property type="entry name" value="KISc"/>
    <property type="match status" value="1"/>
</dbReference>
<feature type="compositionally biased region" description="Polar residues" evidence="11">
    <location>
        <begin position="349"/>
        <end position="367"/>
    </location>
</feature>
<evidence type="ECO:0000313" key="14">
    <source>
        <dbReference type="Proteomes" id="UP000002748"/>
    </source>
</evidence>
<keyword evidence="3" id="KW-0493">Microtubule</keyword>
<evidence type="ECO:0000256" key="6">
    <source>
        <dbReference type="ARBA" id="ARBA00023054"/>
    </source>
</evidence>
<dbReference type="Pfam" id="PF00225">
    <property type="entry name" value="Kinesin"/>
    <property type="match status" value="1"/>
</dbReference>
<dbReference type="OrthoDB" id="3176171at2759"/>
<feature type="region of interest" description="Disordered" evidence="11">
    <location>
        <begin position="853"/>
        <end position="896"/>
    </location>
</feature>
<dbReference type="GO" id="GO:0005524">
    <property type="term" value="F:ATP binding"/>
    <property type="evidence" value="ECO:0007669"/>
    <property type="project" value="UniProtKB-UniRule"/>
</dbReference>
<dbReference type="AlphaFoldDB" id="J6EU69"/>
<dbReference type="PANTHER" id="PTHR47968">
    <property type="entry name" value="CENTROMERE PROTEIN E"/>
    <property type="match status" value="1"/>
</dbReference>
<dbReference type="PANTHER" id="PTHR47968:SF17">
    <property type="entry name" value="KINESIN-LIKE PROTEIN"/>
    <property type="match status" value="1"/>
</dbReference>
<evidence type="ECO:0000256" key="3">
    <source>
        <dbReference type="ARBA" id="ARBA00022701"/>
    </source>
</evidence>
<keyword evidence="6 10" id="KW-0175">Coiled coil</keyword>
<dbReference type="CDD" id="cd23649">
    <property type="entry name" value="Khc_CBD_cc"/>
    <property type="match status" value="1"/>
</dbReference>
<evidence type="ECO:0000256" key="10">
    <source>
        <dbReference type="SAM" id="Coils"/>
    </source>
</evidence>
<organism evidence="13 14">
    <name type="scientific">Trichosporon asahii var. asahii (strain ATCC 90039 / CBS 2479 / JCM 2466 / KCTC 7840 / NBRC 103889/ NCYC 2677 / UAMH 7654)</name>
    <name type="common">Yeast</name>
    <dbReference type="NCBI Taxonomy" id="1186058"/>
    <lineage>
        <taxon>Eukaryota</taxon>
        <taxon>Fungi</taxon>
        <taxon>Dikarya</taxon>
        <taxon>Basidiomycota</taxon>
        <taxon>Agaricomycotina</taxon>
        <taxon>Tremellomycetes</taxon>
        <taxon>Trichosporonales</taxon>
        <taxon>Trichosporonaceae</taxon>
        <taxon>Trichosporon</taxon>
    </lineage>
</organism>
<dbReference type="InterPro" id="IPR027417">
    <property type="entry name" value="P-loop_NTPase"/>
</dbReference>
<dbReference type="PROSITE" id="PS50067">
    <property type="entry name" value="KINESIN_MOTOR_2"/>
    <property type="match status" value="1"/>
</dbReference>
<comment type="subcellular location">
    <subcellularLocation>
        <location evidence="1">Cytoplasm</location>
        <location evidence="1">Cytoskeleton</location>
    </subcellularLocation>
</comment>
<dbReference type="HOGENOM" id="CLU_001485_3_0_1"/>
<feature type="coiled-coil region" evidence="10">
    <location>
        <begin position="720"/>
        <end position="837"/>
    </location>
</feature>